<dbReference type="PANTHER" id="PTHR39456">
    <property type="entry name" value="METAL-DEPENDENT HYDROLASE"/>
    <property type="match status" value="1"/>
</dbReference>
<sequence length="284" mass="32480">MTTFAPSKRVPLAISQRIQVRQMDNPIPANVPKFWFNNNPVLTAMLAAFSVGFPAGERFFMDSVRHFQTAITDPVLQDEIRGFIGQEAQHTKQHVLFNQFLDERGYPATFYAETARKVLTKLQARSTPAANLARTAALEHFTAILADAMLGHPEVMDQIHPSIAKLWVWHAIEEVEHRNVAFDVYKQVVDDEALRLREMMLITVGFITTISLRTVMMQVTTGAGFQPKAFKEALNTLWGKPGIFRKAIPQYFAYYRKDFHPSQHDNSHKVEAAKKRWLAEYEPH</sequence>
<accession>A0A1S8CSY6</accession>
<dbReference type="InterPro" id="IPR016516">
    <property type="entry name" value="UCP07580"/>
</dbReference>
<proteinExistence type="predicted"/>
<gene>
    <name evidence="1" type="ORF">BKE30_14360</name>
</gene>
<dbReference type="Pfam" id="PF10118">
    <property type="entry name" value="Metal_hydrol"/>
    <property type="match status" value="1"/>
</dbReference>
<organism evidence="1 2">
    <name type="scientific">Alkanindiges hydrocarboniclasticus</name>
    <dbReference type="NCBI Taxonomy" id="1907941"/>
    <lineage>
        <taxon>Bacteria</taxon>
        <taxon>Pseudomonadati</taxon>
        <taxon>Pseudomonadota</taxon>
        <taxon>Gammaproteobacteria</taxon>
        <taxon>Moraxellales</taxon>
        <taxon>Moraxellaceae</taxon>
        <taxon>Alkanindiges</taxon>
    </lineage>
</organism>
<dbReference type="OrthoDB" id="4760165at2"/>
<evidence type="ECO:0000313" key="1">
    <source>
        <dbReference type="EMBL" id="ONG37524.1"/>
    </source>
</evidence>
<dbReference type="AlphaFoldDB" id="A0A1S8CSY6"/>
<reference evidence="1 2" key="1">
    <citation type="submission" date="2016-10" db="EMBL/GenBank/DDBJ databases">
        <title>Draft Genome sequence of Alkanindiges sp. strain H1.</title>
        <authorList>
            <person name="Subhash Y."/>
            <person name="Lee S."/>
        </authorList>
    </citation>
    <scope>NUCLEOTIDE SEQUENCE [LARGE SCALE GENOMIC DNA]</scope>
    <source>
        <strain evidence="1 2">H1</strain>
    </source>
</reference>
<comment type="caution">
    <text evidence="1">The sequence shown here is derived from an EMBL/GenBank/DDBJ whole genome shotgun (WGS) entry which is preliminary data.</text>
</comment>
<evidence type="ECO:0008006" key="3">
    <source>
        <dbReference type="Google" id="ProtNLM"/>
    </source>
</evidence>
<dbReference type="RefSeq" id="WP_076879278.1">
    <property type="nucleotide sequence ID" value="NZ_MLCN01000052.1"/>
</dbReference>
<dbReference type="Proteomes" id="UP000192132">
    <property type="component" value="Unassembled WGS sequence"/>
</dbReference>
<dbReference type="PIRSF" id="PIRSF007580">
    <property type="entry name" value="UCP07580"/>
    <property type="match status" value="1"/>
</dbReference>
<dbReference type="STRING" id="1907941.BKE30_14360"/>
<dbReference type="PANTHER" id="PTHR39456:SF1">
    <property type="entry name" value="METAL-DEPENDENT HYDROLASE"/>
    <property type="match status" value="1"/>
</dbReference>
<evidence type="ECO:0000313" key="2">
    <source>
        <dbReference type="Proteomes" id="UP000192132"/>
    </source>
</evidence>
<name>A0A1S8CSY6_9GAMM</name>
<keyword evidence="2" id="KW-1185">Reference proteome</keyword>
<dbReference type="EMBL" id="MLCN01000052">
    <property type="protein sequence ID" value="ONG37524.1"/>
    <property type="molecule type" value="Genomic_DNA"/>
</dbReference>
<protein>
    <recommendedName>
        <fullName evidence="3">Metal-dependent hydrolase</fullName>
    </recommendedName>
</protein>